<dbReference type="HOGENOM" id="CLU_032111_2_1_9"/>
<evidence type="ECO:0000313" key="4">
    <source>
        <dbReference type="Proteomes" id="UP000000814"/>
    </source>
</evidence>
<reference evidence="3 4" key="1">
    <citation type="journal article" date="2001" name="J. Bacteriol.">
        <title>Genome sequence and comparative analysis of the solvent-producing bacterium Clostridium acetobutylicum.</title>
        <authorList>
            <person name="Nolling J."/>
            <person name="Breton G."/>
            <person name="Omelchenko M.V."/>
            <person name="Makarova K.S."/>
            <person name="Zeng Q."/>
            <person name="Gibson R."/>
            <person name="Lee H.M."/>
            <person name="Dubois J."/>
            <person name="Qiu D."/>
            <person name="Hitti J."/>
            <person name="Wolf Y.I."/>
            <person name="Tatusov R.L."/>
            <person name="Sabathe F."/>
            <person name="Doucette-Stamm L."/>
            <person name="Soucaille P."/>
            <person name="Daly M.J."/>
            <person name="Bennett G.N."/>
            <person name="Koonin E.V."/>
            <person name="Smith D.R."/>
        </authorList>
    </citation>
    <scope>NUCLEOTIDE SEQUENCE [LARGE SCALE GENOMIC DNA]</scope>
    <source>
        <strain evidence="4">ATCC 824 / DSM 792 / JCM 1419 / LMG 5710 / VKM B-1787</strain>
    </source>
</reference>
<feature type="coiled-coil region" evidence="2">
    <location>
        <begin position="199"/>
        <end position="226"/>
    </location>
</feature>
<accession>Q97J75</accession>
<dbReference type="AlphaFoldDB" id="Q97J75"/>
<dbReference type="STRING" id="272562.CA_C1411"/>
<keyword evidence="4" id="KW-1185">Reference proteome</keyword>
<dbReference type="GeneID" id="44997917"/>
<sequence>MDIGNTINFNKEAETEFDLDAKKKEIQAKIKNSPEVENIVRRIDISNPSSILTFGKEATEQMASTADNLLHQMEINKVEDSGKMLEQLKKIMDKFDIKELEADEKQGFLSKLFKSTKNSLEALFRKYHTMGDEVDKIFITIKQYEAEIEKVNKNLDDMFVGNVEAYEQLEKHIYAGTLAIEYIKQNIIADLESKASSGNEMDKMNLENMNKVVEMLEQRVQDLKLAEHVALQGMPDIKTMQYSNFGLIRKINSAFIITLPIFKQCLVKAIMLKRQKVQAKGLSALDETTNELLLRNANATAEQNKQIAKLTSGSSIEIETLEKTWQTIVNGIEETKRIQEDAKQKRIDTNRRLEALKEDYKKRNIFADNRE</sequence>
<dbReference type="RefSeq" id="WP_010964720.1">
    <property type="nucleotide sequence ID" value="NC_003030.1"/>
</dbReference>
<dbReference type="eggNOG" id="COG3853">
    <property type="taxonomic scope" value="Bacteria"/>
</dbReference>
<dbReference type="PANTHER" id="PTHR38432:SF2">
    <property type="entry name" value="TELLURITE RESISTANCE PROTEIN"/>
    <property type="match status" value="1"/>
</dbReference>
<name>Q97J75_CLOAB</name>
<dbReference type="PIR" id="H97073">
    <property type="entry name" value="H97073"/>
</dbReference>
<evidence type="ECO:0000256" key="1">
    <source>
        <dbReference type="PIRNR" id="PIRNR026508"/>
    </source>
</evidence>
<gene>
    <name evidence="3" type="ordered locus">CA_C1411</name>
</gene>
<dbReference type="EMBL" id="AE001437">
    <property type="protein sequence ID" value="AAK79379.1"/>
    <property type="molecule type" value="Genomic_DNA"/>
</dbReference>
<dbReference type="OrthoDB" id="9768858at2"/>
<evidence type="ECO:0000256" key="2">
    <source>
        <dbReference type="SAM" id="Coils"/>
    </source>
</evidence>
<dbReference type="KEGG" id="cac:CA_C1411"/>
<dbReference type="PANTHER" id="PTHR38432">
    <property type="entry name" value="TELA-LIKE PROTEIN SAOUHSC_01408"/>
    <property type="match status" value="1"/>
</dbReference>
<dbReference type="PIRSF" id="PIRSF026508">
    <property type="entry name" value="TelA"/>
    <property type="match status" value="1"/>
</dbReference>
<dbReference type="Proteomes" id="UP000000814">
    <property type="component" value="Chromosome"/>
</dbReference>
<dbReference type="PATRIC" id="fig|272562.8.peg.1616"/>
<dbReference type="InterPro" id="IPR008863">
    <property type="entry name" value="Toxic_anion-R_TelA"/>
</dbReference>
<organism evidence="3 4">
    <name type="scientific">Clostridium acetobutylicum (strain ATCC 824 / DSM 792 / JCM 1419 / IAM 19013 / LMG 5710 / NBRC 13948 / NRRL B-527 / VKM B-1787 / 2291 / W)</name>
    <dbReference type="NCBI Taxonomy" id="272562"/>
    <lineage>
        <taxon>Bacteria</taxon>
        <taxon>Bacillati</taxon>
        <taxon>Bacillota</taxon>
        <taxon>Clostridia</taxon>
        <taxon>Eubacteriales</taxon>
        <taxon>Clostridiaceae</taxon>
        <taxon>Clostridium</taxon>
    </lineage>
</organism>
<proteinExistence type="inferred from homology"/>
<dbReference type="Pfam" id="PF05816">
    <property type="entry name" value="TelA"/>
    <property type="match status" value="1"/>
</dbReference>
<keyword evidence="2" id="KW-0175">Coiled coil</keyword>
<comment type="similarity">
    <text evidence="1">Belongs to the TelA family.</text>
</comment>
<evidence type="ECO:0000313" key="3">
    <source>
        <dbReference type="EMBL" id="AAK79379.1"/>
    </source>
</evidence>
<protein>
    <submittedName>
        <fullName evidence="3">Similar to toxic anion resistance protein terA, ortholog of YCEH B.subtilis</fullName>
    </submittedName>
</protein>